<evidence type="ECO:0000313" key="2">
    <source>
        <dbReference type="Proteomes" id="UP001055811"/>
    </source>
</evidence>
<protein>
    <submittedName>
        <fullName evidence="1">Uncharacterized protein</fullName>
    </submittedName>
</protein>
<dbReference type="EMBL" id="CM042017">
    <property type="protein sequence ID" value="KAI3690975.1"/>
    <property type="molecule type" value="Genomic_DNA"/>
</dbReference>
<organism evidence="1 2">
    <name type="scientific">Cichorium intybus</name>
    <name type="common">Chicory</name>
    <dbReference type="NCBI Taxonomy" id="13427"/>
    <lineage>
        <taxon>Eukaryota</taxon>
        <taxon>Viridiplantae</taxon>
        <taxon>Streptophyta</taxon>
        <taxon>Embryophyta</taxon>
        <taxon>Tracheophyta</taxon>
        <taxon>Spermatophyta</taxon>
        <taxon>Magnoliopsida</taxon>
        <taxon>eudicotyledons</taxon>
        <taxon>Gunneridae</taxon>
        <taxon>Pentapetalae</taxon>
        <taxon>asterids</taxon>
        <taxon>campanulids</taxon>
        <taxon>Asterales</taxon>
        <taxon>Asteraceae</taxon>
        <taxon>Cichorioideae</taxon>
        <taxon>Cichorieae</taxon>
        <taxon>Cichoriinae</taxon>
        <taxon>Cichorium</taxon>
    </lineage>
</organism>
<reference evidence="1 2" key="2">
    <citation type="journal article" date="2022" name="Mol. Ecol. Resour.">
        <title>The genomes of chicory, endive, great burdock and yacon provide insights into Asteraceae paleo-polyploidization history and plant inulin production.</title>
        <authorList>
            <person name="Fan W."/>
            <person name="Wang S."/>
            <person name="Wang H."/>
            <person name="Wang A."/>
            <person name="Jiang F."/>
            <person name="Liu H."/>
            <person name="Zhao H."/>
            <person name="Xu D."/>
            <person name="Zhang Y."/>
        </authorList>
    </citation>
    <scope>NUCLEOTIDE SEQUENCE [LARGE SCALE GENOMIC DNA]</scope>
    <source>
        <strain evidence="2">cv. Punajuju</strain>
        <tissue evidence="1">Leaves</tissue>
    </source>
</reference>
<proteinExistence type="predicted"/>
<dbReference type="Proteomes" id="UP001055811">
    <property type="component" value="Linkage Group LG09"/>
</dbReference>
<name>A0ACB8Z130_CICIN</name>
<reference evidence="2" key="1">
    <citation type="journal article" date="2022" name="Mol. Ecol. Resour.">
        <title>The genomes of chicory, endive, great burdock and yacon provide insights into Asteraceae palaeo-polyploidization history and plant inulin production.</title>
        <authorList>
            <person name="Fan W."/>
            <person name="Wang S."/>
            <person name="Wang H."/>
            <person name="Wang A."/>
            <person name="Jiang F."/>
            <person name="Liu H."/>
            <person name="Zhao H."/>
            <person name="Xu D."/>
            <person name="Zhang Y."/>
        </authorList>
    </citation>
    <scope>NUCLEOTIDE SEQUENCE [LARGE SCALE GENOMIC DNA]</scope>
    <source>
        <strain evidence="2">cv. Punajuju</strain>
    </source>
</reference>
<sequence length="149" mass="16291">MNYSPPSSPLFLLPPSTTDDELQSAIFTIVDPAESTLTTGAFDRLIPAAGSRPFSHQSCLIPRETKTLSFILKIQGRIYEALELRDGGSDYLGKGVSKAVENVKSIIGPAHIGKNPTEHTKIDNLMVQELDGTVNELGWCKQKLGEMLY</sequence>
<evidence type="ECO:0000313" key="1">
    <source>
        <dbReference type="EMBL" id="KAI3690975.1"/>
    </source>
</evidence>
<keyword evidence="2" id="KW-1185">Reference proteome</keyword>
<accession>A0ACB8Z130</accession>
<comment type="caution">
    <text evidence="1">The sequence shown here is derived from an EMBL/GenBank/DDBJ whole genome shotgun (WGS) entry which is preliminary data.</text>
</comment>
<gene>
    <name evidence="1" type="ORF">L2E82_49188</name>
</gene>